<gene>
    <name evidence="1" type="ORF">LLUT_LOCUS32608</name>
</gene>
<comment type="caution">
    <text evidence="1">The sequence shown here is derived from an EMBL/GenBank/DDBJ whole genome shotgun (WGS) entry which is preliminary data.</text>
</comment>
<dbReference type="AlphaFoldDB" id="A0AAV1YCN0"/>
<dbReference type="InterPro" id="IPR040262">
    <property type="entry name" value="At4g38062-like"/>
</dbReference>
<protein>
    <submittedName>
        <fullName evidence="1">Uncharacterized protein</fullName>
    </submittedName>
</protein>
<dbReference type="EMBL" id="CAXHTB010000023">
    <property type="protein sequence ID" value="CAL0331548.1"/>
    <property type="molecule type" value="Genomic_DNA"/>
</dbReference>
<evidence type="ECO:0000313" key="1">
    <source>
        <dbReference type="EMBL" id="CAL0331548.1"/>
    </source>
</evidence>
<dbReference type="PANTHER" id="PTHR45287:SF4">
    <property type="entry name" value="OS03G0691500 PROTEIN"/>
    <property type="match status" value="1"/>
</dbReference>
<keyword evidence="2" id="KW-1185">Reference proteome</keyword>
<dbReference type="PANTHER" id="PTHR45287">
    <property type="entry name" value="OS03G0691500 PROTEIN"/>
    <property type="match status" value="1"/>
</dbReference>
<sequence length="248" mass="29516">MEEHAWMQENEARVLKEKGRVRIEWNMCEDLRRFFSLCPTLVRTRGWDPRKVYEEGDEVEIEKLKVELSEQLKWKEEHFIHQEEAHEKLRDHFVSGKDEWELENSTLLDEICSLQIKLESQVRISQHLQHQLQTLAHEESQRKCLEVDVSDSKVLYDNVSNECQDARSELEGLRYSLKTKEKYYEESKYLIEKLELENHETKTAVLKELEKELESSHSSTSEMMLLNEELSVMLFQQGVSETQLNISN</sequence>
<proteinExistence type="predicted"/>
<accession>A0AAV1YCN0</accession>
<name>A0AAV1YCN0_LUPLU</name>
<reference evidence="1 2" key="1">
    <citation type="submission" date="2024-03" db="EMBL/GenBank/DDBJ databases">
        <authorList>
            <person name="Martinez-Hernandez J."/>
        </authorList>
    </citation>
    <scope>NUCLEOTIDE SEQUENCE [LARGE SCALE GENOMIC DNA]</scope>
</reference>
<organism evidence="1 2">
    <name type="scientific">Lupinus luteus</name>
    <name type="common">European yellow lupine</name>
    <dbReference type="NCBI Taxonomy" id="3873"/>
    <lineage>
        <taxon>Eukaryota</taxon>
        <taxon>Viridiplantae</taxon>
        <taxon>Streptophyta</taxon>
        <taxon>Embryophyta</taxon>
        <taxon>Tracheophyta</taxon>
        <taxon>Spermatophyta</taxon>
        <taxon>Magnoliopsida</taxon>
        <taxon>eudicotyledons</taxon>
        <taxon>Gunneridae</taxon>
        <taxon>Pentapetalae</taxon>
        <taxon>rosids</taxon>
        <taxon>fabids</taxon>
        <taxon>Fabales</taxon>
        <taxon>Fabaceae</taxon>
        <taxon>Papilionoideae</taxon>
        <taxon>50 kb inversion clade</taxon>
        <taxon>genistoids sensu lato</taxon>
        <taxon>core genistoids</taxon>
        <taxon>Genisteae</taxon>
        <taxon>Lupinus</taxon>
    </lineage>
</organism>
<dbReference type="Proteomes" id="UP001497480">
    <property type="component" value="Unassembled WGS sequence"/>
</dbReference>
<evidence type="ECO:0000313" key="2">
    <source>
        <dbReference type="Proteomes" id="UP001497480"/>
    </source>
</evidence>